<keyword evidence="3" id="KW-0804">Transcription</keyword>
<evidence type="ECO:0000313" key="6">
    <source>
        <dbReference type="EMBL" id="OOC62894.1"/>
    </source>
</evidence>
<reference evidence="5" key="1">
    <citation type="submission" date="2016-08" db="EMBL/GenBank/DDBJ databases">
        <title>Complete Genome Seqeunce of Paenibacillus sp. nov. IHBB 9852 from high altitute lake of Indian trans-Himalayas.</title>
        <authorList>
            <person name="Kiran S."/>
            <person name="Swarnkar M.K."/>
            <person name="Rana A."/>
            <person name="Tewari R."/>
            <person name="Gulati A."/>
        </authorList>
    </citation>
    <scope>NUCLEOTIDE SEQUENCE [LARGE SCALE GENOMIC DNA]</scope>
    <source>
        <strain evidence="5">IHBB 9852</strain>
    </source>
</reference>
<dbReference type="InterPro" id="IPR036388">
    <property type="entry name" value="WH-like_DNA-bd_sf"/>
</dbReference>
<dbReference type="Gene3D" id="1.10.10.10">
    <property type="entry name" value="Winged helix-like DNA-binding domain superfamily/Winged helix DNA-binding domain"/>
    <property type="match status" value="1"/>
</dbReference>
<dbReference type="PANTHER" id="PTHR33154:SF33">
    <property type="entry name" value="TRANSCRIPTIONAL REPRESSOR SDPR"/>
    <property type="match status" value="1"/>
</dbReference>
<dbReference type="NCBIfam" id="NF033789">
    <property type="entry name" value="repress_SdpR"/>
    <property type="match status" value="1"/>
</dbReference>
<dbReference type="KEGG" id="pib:BBD41_21575"/>
<dbReference type="GO" id="GO:0003700">
    <property type="term" value="F:DNA-binding transcription factor activity"/>
    <property type="evidence" value="ECO:0007669"/>
    <property type="project" value="InterPro"/>
</dbReference>
<dbReference type="NCBIfam" id="NF033788">
    <property type="entry name" value="HTH_metalloreg"/>
    <property type="match status" value="1"/>
</dbReference>
<evidence type="ECO:0000256" key="1">
    <source>
        <dbReference type="ARBA" id="ARBA00023015"/>
    </source>
</evidence>
<keyword evidence="7" id="KW-1185">Reference proteome</keyword>
<dbReference type="SUPFAM" id="SSF46785">
    <property type="entry name" value="Winged helix' DNA-binding domain"/>
    <property type="match status" value="1"/>
</dbReference>
<dbReference type="AlphaFoldDB" id="A0A1B2E4Q5"/>
<organism evidence="5">
    <name type="scientific">Paenibacillus ihbetae</name>
    <dbReference type="NCBI Taxonomy" id="1870820"/>
    <lineage>
        <taxon>Bacteria</taxon>
        <taxon>Bacillati</taxon>
        <taxon>Bacillota</taxon>
        <taxon>Bacilli</taxon>
        <taxon>Bacillales</taxon>
        <taxon>Paenibacillaceae</taxon>
        <taxon>Paenibacillus</taxon>
    </lineage>
</organism>
<dbReference type="EMBL" id="MRVI01000001">
    <property type="protein sequence ID" value="OOC62894.1"/>
    <property type="molecule type" value="Genomic_DNA"/>
</dbReference>
<dbReference type="Proteomes" id="UP000189059">
    <property type="component" value="Unassembled WGS sequence"/>
</dbReference>
<accession>A0A1B2E4Q5</accession>
<dbReference type="SMART" id="SM00418">
    <property type="entry name" value="HTH_ARSR"/>
    <property type="match status" value="1"/>
</dbReference>
<dbReference type="InterPro" id="IPR011991">
    <property type="entry name" value="ArsR-like_HTH"/>
</dbReference>
<proteinExistence type="predicted"/>
<dbReference type="RefSeq" id="WP_077567656.1">
    <property type="nucleotide sequence ID" value="NZ_CP016809.1"/>
</dbReference>
<dbReference type="EMBL" id="CP016809">
    <property type="protein sequence ID" value="ANY74943.1"/>
    <property type="molecule type" value="Genomic_DNA"/>
</dbReference>
<dbReference type="InterPro" id="IPR036390">
    <property type="entry name" value="WH_DNA-bd_sf"/>
</dbReference>
<evidence type="ECO:0000259" key="4">
    <source>
        <dbReference type="PROSITE" id="PS50987"/>
    </source>
</evidence>
<reference evidence="6 7" key="2">
    <citation type="submission" date="2016-12" db="EMBL/GenBank/DDBJ databases">
        <title>Genome sequencing and description of Paenibacillus sp. nov. from high altitude lake in the Indian Trans- Himalayas.</title>
        <authorList>
            <person name="Kiran S."/>
            <person name="Swarnkar M.K."/>
            <person name="Rana A."/>
            <person name="Tewari R."/>
            <person name="Gulati A."/>
        </authorList>
    </citation>
    <scope>NUCLEOTIDE SEQUENCE [LARGE SCALE GENOMIC DNA]</scope>
    <source>
        <strain evidence="6 7">IHBB 9951</strain>
    </source>
</reference>
<dbReference type="Pfam" id="PF01022">
    <property type="entry name" value="HTH_5"/>
    <property type="match status" value="1"/>
</dbReference>
<evidence type="ECO:0000313" key="5">
    <source>
        <dbReference type="EMBL" id="ANY74943.1"/>
    </source>
</evidence>
<sequence length="94" mass="10769">MGFPETFKALSDPVRREILIMLRKGKMSAGEIGQHFDMTGATISYHLSQLKKAGLISESKYKNYIYYEINVSVIEEIMLWFSQFNGGKEDGKKQ</sequence>
<dbReference type="PRINTS" id="PR00778">
    <property type="entry name" value="HTHARSR"/>
</dbReference>
<name>A0A1B2E4Q5_9BACL</name>
<dbReference type="GO" id="GO:0003677">
    <property type="term" value="F:DNA binding"/>
    <property type="evidence" value="ECO:0007669"/>
    <property type="project" value="UniProtKB-KW"/>
</dbReference>
<dbReference type="CDD" id="cd00090">
    <property type="entry name" value="HTH_ARSR"/>
    <property type="match status" value="1"/>
</dbReference>
<evidence type="ECO:0000256" key="3">
    <source>
        <dbReference type="ARBA" id="ARBA00023163"/>
    </source>
</evidence>
<keyword evidence="2" id="KW-0238">DNA-binding</keyword>
<evidence type="ECO:0000313" key="7">
    <source>
        <dbReference type="Proteomes" id="UP000189059"/>
    </source>
</evidence>
<dbReference type="InterPro" id="IPR047796">
    <property type="entry name" value="SdpR-like_repress"/>
</dbReference>
<dbReference type="PROSITE" id="PS50987">
    <property type="entry name" value="HTH_ARSR_2"/>
    <property type="match status" value="1"/>
</dbReference>
<protein>
    <submittedName>
        <fullName evidence="5">Transcriptional regulator</fullName>
    </submittedName>
</protein>
<dbReference type="InterPro" id="IPR001845">
    <property type="entry name" value="HTH_ArsR_DNA-bd_dom"/>
</dbReference>
<keyword evidence="1" id="KW-0805">Transcription regulation</keyword>
<feature type="domain" description="HTH arsR-type" evidence="4">
    <location>
        <begin position="1"/>
        <end position="89"/>
    </location>
</feature>
<dbReference type="InterPro" id="IPR051081">
    <property type="entry name" value="HTH_MetalResp_TranReg"/>
</dbReference>
<evidence type="ECO:0000256" key="2">
    <source>
        <dbReference type="ARBA" id="ARBA00023125"/>
    </source>
</evidence>
<gene>
    <name evidence="6" type="ORF">BBD40_14070</name>
    <name evidence="5" type="ORF">BBD41_21575</name>
</gene>
<dbReference type="PANTHER" id="PTHR33154">
    <property type="entry name" value="TRANSCRIPTIONAL REGULATOR, ARSR FAMILY"/>
    <property type="match status" value="1"/>
</dbReference>